<evidence type="ECO:0000313" key="4">
    <source>
        <dbReference type="Proteomes" id="UP000198287"/>
    </source>
</evidence>
<accession>A0A226F364</accession>
<sequence length="266" mass="28194">MINYSSIITVCLLLIYKAASLSDEEIAKLAEDKFATGFDPGQADQSDVPPLPVFSFPIVLEQNTPPITTEIENQTPALQEEALPPVIATSDVSTSSGERLASKISDAEKSFAMGMGMAKFTEPPVPMGEFVLPAGLENFNFPEQPTEIAQDVPNDDQTKNDLSPVITSSDKISSLLSKMENNFGDIDQISTSLKLIPDSGNDTKIIESKQQEVITTSGSSKEDAEGMPAVGKPPSLAPVSGEVADEAADAMARAMAASAAMDNMFS</sequence>
<protein>
    <submittedName>
        <fullName evidence="3">Uncharacterized protein</fullName>
    </submittedName>
</protein>
<reference evidence="3 4" key="1">
    <citation type="submission" date="2015-12" db="EMBL/GenBank/DDBJ databases">
        <title>The genome of Folsomia candida.</title>
        <authorList>
            <person name="Faddeeva A."/>
            <person name="Derks M.F."/>
            <person name="Anvar Y."/>
            <person name="Smit S."/>
            <person name="Van Straalen N."/>
            <person name="Roelofs D."/>
        </authorList>
    </citation>
    <scope>NUCLEOTIDE SEQUENCE [LARGE SCALE GENOMIC DNA]</scope>
    <source>
        <strain evidence="3 4">VU population</strain>
        <tissue evidence="3">Whole body</tissue>
    </source>
</reference>
<dbReference type="Proteomes" id="UP000198287">
    <property type="component" value="Unassembled WGS sequence"/>
</dbReference>
<gene>
    <name evidence="3" type="ORF">Fcan01_00425</name>
</gene>
<evidence type="ECO:0000256" key="1">
    <source>
        <dbReference type="SAM" id="MobiDB-lite"/>
    </source>
</evidence>
<proteinExistence type="predicted"/>
<keyword evidence="2" id="KW-0732">Signal</keyword>
<organism evidence="3 4">
    <name type="scientific">Folsomia candida</name>
    <name type="common">Springtail</name>
    <dbReference type="NCBI Taxonomy" id="158441"/>
    <lineage>
        <taxon>Eukaryota</taxon>
        <taxon>Metazoa</taxon>
        <taxon>Ecdysozoa</taxon>
        <taxon>Arthropoda</taxon>
        <taxon>Hexapoda</taxon>
        <taxon>Collembola</taxon>
        <taxon>Entomobryomorpha</taxon>
        <taxon>Isotomoidea</taxon>
        <taxon>Isotomidae</taxon>
        <taxon>Proisotominae</taxon>
        <taxon>Folsomia</taxon>
    </lineage>
</organism>
<name>A0A226F364_FOLCA</name>
<comment type="caution">
    <text evidence="3">The sequence shown here is derived from an EMBL/GenBank/DDBJ whole genome shotgun (WGS) entry which is preliminary data.</text>
</comment>
<feature type="region of interest" description="Disordered" evidence="1">
    <location>
        <begin position="214"/>
        <end position="238"/>
    </location>
</feature>
<feature type="chain" id="PRO_5012059014" evidence="2">
    <location>
        <begin position="23"/>
        <end position="266"/>
    </location>
</feature>
<dbReference type="AlphaFoldDB" id="A0A226F364"/>
<keyword evidence="4" id="KW-1185">Reference proteome</keyword>
<evidence type="ECO:0000313" key="3">
    <source>
        <dbReference type="EMBL" id="OXA64223.1"/>
    </source>
</evidence>
<feature type="signal peptide" evidence="2">
    <location>
        <begin position="1"/>
        <end position="22"/>
    </location>
</feature>
<evidence type="ECO:0000256" key="2">
    <source>
        <dbReference type="SAM" id="SignalP"/>
    </source>
</evidence>
<dbReference type="EMBL" id="LNIX01000001">
    <property type="protein sequence ID" value="OXA64223.1"/>
    <property type="molecule type" value="Genomic_DNA"/>
</dbReference>